<evidence type="ECO:0000256" key="1">
    <source>
        <dbReference type="SAM" id="SignalP"/>
    </source>
</evidence>
<evidence type="ECO:0000313" key="2">
    <source>
        <dbReference type="EMBL" id="KAL3314202.1"/>
    </source>
</evidence>
<comment type="caution">
    <text evidence="2">The sequence shown here is derived from an EMBL/GenBank/DDBJ whole genome shotgun (WGS) entry which is preliminary data.</text>
</comment>
<sequence length="179" mass="20668">MQMQKQFLVVVLLGLFVLSHTKKEEKKDDKVECAILNKKKLFDDCKNATLTALVAMDELLECAMIQVEEYHKCHDCPELNSMALHQNLVNLKLAVIAAPQQDIQKWRKNVQNGDSDSKKVLKFFKDKESENSILSFINRVHDIKDEVDKALKPGKRDLAEKCKEQDEAFSQYKKTDKDK</sequence>
<dbReference type="EMBL" id="JBJKFK010001069">
    <property type="protein sequence ID" value="KAL3314202.1"/>
    <property type="molecule type" value="Genomic_DNA"/>
</dbReference>
<organism evidence="2 3">
    <name type="scientific">Cichlidogyrus casuarinus</name>
    <dbReference type="NCBI Taxonomy" id="1844966"/>
    <lineage>
        <taxon>Eukaryota</taxon>
        <taxon>Metazoa</taxon>
        <taxon>Spiralia</taxon>
        <taxon>Lophotrochozoa</taxon>
        <taxon>Platyhelminthes</taxon>
        <taxon>Monogenea</taxon>
        <taxon>Monopisthocotylea</taxon>
        <taxon>Dactylogyridea</taxon>
        <taxon>Ancyrocephalidae</taxon>
        <taxon>Cichlidogyrus</taxon>
    </lineage>
</organism>
<feature type="chain" id="PRO_5044881583" evidence="1">
    <location>
        <begin position="22"/>
        <end position="179"/>
    </location>
</feature>
<dbReference type="AlphaFoldDB" id="A0ABD2Q4Y0"/>
<proteinExistence type="predicted"/>
<accession>A0ABD2Q4Y0</accession>
<dbReference type="Proteomes" id="UP001626550">
    <property type="component" value="Unassembled WGS sequence"/>
</dbReference>
<keyword evidence="3" id="KW-1185">Reference proteome</keyword>
<protein>
    <submittedName>
        <fullName evidence="2">Uncharacterized protein</fullName>
    </submittedName>
</protein>
<feature type="signal peptide" evidence="1">
    <location>
        <begin position="1"/>
        <end position="21"/>
    </location>
</feature>
<name>A0ABD2Q4Y0_9PLAT</name>
<reference evidence="2 3" key="1">
    <citation type="submission" date="2024-11" db="EMBL/GenBank/DDBJ databases">
        <title>Adaptive evolution of stress response genes in parasites aligns with host niche diversity.</title>
        <authorList>
            <person name="Hahn C."/>
            <person name="Resl P."/>
        </authorList>
    </citation>
    <scope>NUCLEOTIDE SEQUENCE [LARGE SCALE GENOMIC DNA]</scope>
    <source>
        <strain evidence="2">EGGRZ-B1_66</strain>
        <tissue evidence="2">Body</tissue>
    </source>
</reference>
<evidence type="ECO:0000313" key="3">
    <source>
        <dbReference type="Proteomes" id="UP001626550"/>
    </source>
</evidence>
<gene>
    <name evidence="2" type="ORF">Ciccas_007187</name>
</gene>
<keyword evidence="1" id="KW-0732">Signal</keyword>